<dbReference type="InterPro" id="IPR013656">
    <property type="entry name" value="PAS_4"/>
</dbReference>
<dbReference type="CDD" id="cd11386">
    <property type="entry name" value="MCP_signal"/>
    <property type="match status" value="1"/>
</dbReference>
<feature type="region of interest" description="Disordered" evidence="5">
    <location>
        <begin position="16"/>
        <end position="47"/>
    </location>
</feature>
<sequence length="539" mass="57528">MLGLRAVIRRALGRERGSRSVPDGGVVVDDPLESDASASAPDAGDPDRAAHVVADERGVNRAATLAGAGFEQVFDAISVPTFVIDCEGTVAEWNEPMAALTGVDRGEAIGHSHVSELFYPDGRRTGTLADKVLDAPDDADEVYDVERRGGARRRYRDASTMTDRHGEEKHIEFTATPLYDDDGGLVGVTEVVVDRTENVIQRDATSKLVTEIRETAEAIGDGDLDARAVRHEECEVLDDDLLRVISVVNRMAENLDDLSASVHAQAREIDATVDEASEAAETIAENVDEQNELLSEGVSEMQSFSAGMEEVAATADQVDTAASAAREAAEDGLDASGDAREATEDVIEIGDELVDSVGALSDRMDDIEAVIEVISDVAEQTNLLALNANIEAARAGDGGDGFAVVAEEVKKLADETRGHTEAITESLDELQAQSTETSTAVERSHERIEDAGDEIETVLDSLEAIADAVDEAADGVAEVARTTDDQAATVEELTATLESVRERSDRTEVATTRIVDATDDQEAAVDELIARVERLDTRE</sequence>
<evidence type="ECO:0000313" key="10">
    <source>
        <dbReference type="Proteomes" id="UP001596442"/>
    </source>
</evidence>
<evidence type="ECO:0000259" key="6">
    <source>
        <dbReference type="PROSITE" id="PS50111"/>
    </source>
</evidence>
<keyword evidence="10" id="KW-1185">Reference proteome</keyword>
<gene>
    <name evidence="9" type="ORF">ACFQEU_09335</name>
</gene>
<feature type="coiled-coil region" evidence="4">
    <location>
        <begin position="490"/>
        <end position="538"/>
    </location>
</feature>
<feature type="region of interest" description="Disordered" evidence="5">
    <location>
        <begin position="318"/>
        <end position="340"/>
    </location>
</feature>
<dbReference type="Gene3D" id="1.10.287.950">
    <property type="entry name" value="Methyl-accepting chemotaxis protein"/>
    <property type="match status" value="1"/>
</dbReference>
<proteinExistence type="inferred from homology"/>
<organism evidence="9 10">
    <name type="scientific">Halorubrum tibetense</name>
    <dbReference type="NCBI Taxonomy" id="175631"/>
    <lineage>
        <taxon>Archaea</taxon>
        <taxon>Methanobacteriati</taxon>
        <taxon>Methanobacteriota</taxon>
        <taxon>Stenosarchaea group</taxon>
        <taxon>Halobacteria</taxon>
        <taxon>Halobacteriales</taxon>
        <taxon>Haloferacaceae</taxon>
        <taxon>Halorubrum</taxon>
    </lineage>
</organism>
<feature type="domain" description="HAMP" evidence="8">
    <location>
        <begin position="209"/>
        <end position="260"/>
    </location>
</feature>
<evidence type="ECO:0000259" key="8">
    <source>
        <dbReference type="PROSITE" id="PS50885"/>
    </source>
</evidence>
<dbReference type="Gene3D" id="3.30.450.20">
    <property type="entry name" value="PAS domain"/>
    <property type="match status" value="1"/>
</dbReference>
<feature type="domain" description="Methyl-accepting transducer" evidence="6">
    <location>
        <begin position="265"/>
        <end position="501"/>
    </location>
</feature>
<dbReference type="GO" id="GO:0007165">
    <property type="term" value="P:signal transduction"/>
    <property type="evidence" value="ECO:0007669"/>
    <property type="project" value="UniProtKB-KW"/>
</dbReference>
<name>A0ABD5SFC0_9EURY</name>
<keyword evidence="4" id="KW-0175">Coiled coil</keyword>
<dbReference type="InterPro" id="IPR004089">
    <property type="entry name" value="MCPsignal_dom"/>
</dbReference>
<dbReference type="InterPro" id="IPR000014">
    <property type="entry name" value="PAS"/>
</dbReference>
<dbReference type="AlphaFoldDB" id="A0ABD5SFC0"/>
<evidence type="ECO:0000256" key="3">
    <source>
        <dbReference type="PROSITE-ProRule" id="PRU00284"/>
    </source>
</evidence>
<comment type="similarity">
    <text evidence="2">Belongs to the methyl-accepting chemotaxis (MCP) protein family.</text>
</comment>
<feature type="domain" description="PAS" evidence="7">
    <location>
        <begin position="66"/>
        <end position="121"/>
    </location>
</feature>
<dbReference type="InterPro" id="IPR003660">
    <property type="entry name" value="HAMP_dom"/>
</dbReference>
<dbReference type="Pfam" id="PF00015">
    <property type="entry name" value="MCPsignal"/>
    <property type="match status" value="1"/>
</dbReference>
<dbReference type="PANTHER" id="PTHR32089">
    <property type="entry name" value="METHYL-ACCEPTING CHEMOTAXIS PROTEIN MCPB"/>
    <property type="match status" value="1"/>
</dbReference>
<dbReference type="Proteomes" id="UP001596442">
    <property type="component" value="Unassembled WGS sequence"/>
</dbReference>
<evidence type="ECO:0000256" key="1">
    <source>
        <dbReference type="ARBA" id="ARBA00023224"/>
    </source>
</evidence>
<evidence type="ECO:0000313" key="9">
    <source>
        <dbReference type="EMBL" id="MFC6753662.1"/>
    </source>
</evidence>
<feature type="compositionally biased region" description="Low complexity" evidence="5">
    <location>
        <begin position="19"/>
        <end position="43"/>
    </location>
</feature>
<dbReference type="RefSeq" id="WP_379781475.1">
    <property type="nucleotide sequence ID" value="NZ_JBHSWW010000125.1"/>
</dbReference>
<protein>
    <submittedName>
        <fullName evidence="9">Methyl-accepting chemotaxis protein</fullName>
    </submittedName>
</protein>
<dbReference type="PROSITE" id="PS50885">
    <property type="entry name" value="HAMP"/>
    <property type="match status" value="1"/>
</dbReference>
<accession>A0ABD5SFC0</accession>
<reference evidence="9 10" key="1">
    <citation type="journal article" date="2019" name="Int. J. Syst. Evol. Microbiol.">
        <title>The Global Catalogue of Microorganisms (GCM) 10K type strain sequencing project: providing services to taxonomists for standard genome sequencing and annotation.</title>
        <authorList>
            <consortium name="The Broad Institute Genomics Platform"/>
            <consortium name="The Broad Institute Genome Sequencing Center for Infectious Disease"/>
            <person name="Wu L."/>
            <person name="Ma J."/>
        </authorList>
    </citation>
    <scope>NUCLEOTIDE SEQUENCE [LARGE SCALE GENOMIC DNA]</scope>
    <source>
        <strain evidence="9 10">CGMCC 1.3239</strain>
    </source>
</reference>
<evidence type="ECO:0000256" key="2">
    <source>
        <dbReference type="ARBA" id="ARBA00029447"/>
    </source>
</evidence>
<dbReference type="SMART" id="SM00091">
    <property type="entry name" value="PAS"/>
    <property type="match status" value="1"/>
</dbReference>
<dbReference type="PROSITE" id="PS50111">
    <property type="entry name" value="CHEMOTAXIS_TRANSDUC_2"/>
    <property type="match status" value="1"/>
</dbReference>
<evidence type="ECO:0000256" key="5">
    <source>
        <dbReference type="SAM" id="MobiDB-lite"/>
    </source>
</evidence>
<dbReference type="SUPFAM" id="SSF58104">
    <property type="entry name" value="Methyl-accepting chemotaxis protein (MCP) signaling domain"/>
    <property type="match status" value="1"/>
</dbReference>
<keyword evidence="1 3" id="KW-0807">Transducer</keyword>
<dbReference type="Pfam" id="PF08448">
    <property type="entry name" value="PAS_4"/>
    <property type="match status" value="1"/>
</dbReference>
<dbReference type="SMART" id="SM00283">
    <property type="entry name" value="MA"/>
    <property type="match status" value="1"/>
</dbReference>
<dbReference type="NCBIfam" id="TIGR00229">
    <property type="entry name" value="sensory_box"/>
    <property type="match status" value="1"/>
</dbReference>
<dbReference type="PANTHER" id="PTHR32089:SF112">
    <property type="entry name" value="LYSOZYME-LIKE PROTEIN-RELATED"/>
    <property type="match status" value="1"/>
</dbReference>
<dbReference type="EMBL" id="JBHSWW010000125">
    <property type="protein sequence ID" value="MFC6753662.1"/>
    <property type="molecule type" value="Genomic_DNA"/>
</dbReference>
<dbReference type="InterPro" id="IPR035965">
    <property type="entry name" value="PAS-like_dom_sf"/>
</dbReference>
<evidence type="ECO:0000256" key="4">
    <source>
        <dbReference type="SAM" id="Coils"/>
    </source>
</evidence>
<evidence type="ECO:0000259" key="7">
    <source>
        <dbReference type="PROSITE" id="PS50112"/>
    </source>
</evidence>
<dbReference type="PROSITE" id="PS50112">
    <property type="entry name" value="PAS"/>
    <property type="match status" value="1"/>
</dbReference>
<dbReference type="SUPFAM" id="SSF55785">
    <property type="entry name" value="PYP-like sensor domain (PAS domain)"/>
    <property type="match status" value="1"/>
</dbReference>
<comment type="caution">
    <text evidence="9">The sequence shown here is derived from an EMBL/GenBank/DDBJ whole genome shotgun (WGS) entry which is preliminary data.</text>
</comment>
<dbReference type="CDD" id="cd00130">
    <property type="entry name" value="PAS"/>
    <property type="match status" value="1"/>
</dbReference>